<dbReference type="OMA" id="LERCEVD"/>
<organism evidence="2 3">
    <name type="scientific">Coniophora puteana (strain RWD-64-598)</name>
    <name type="common">Brown rot fungus</name>
    <dbReference type="NCBI Taxonomy" id="741705"/>
    <lineage>
        <taxon>Eukaryota</taxon>
        <taxon>Fungi</taxon>
        <taxon>Dikarya</taxon>
        <taxon>Basidiomycota</taxon>
        <taxon>Agaricomycotina</taxon>
        <taxon>Agaricomycetes</taxon>
        <taxon>Agaricomycetidae</taxon>
        <taxon>Boletales</taxon>
        <taxon>Coniophorineae</taxon>
        <taxon>Coniophoraceae</taxon>
        <taxon>Coniophora</taxon>
    </lineage>
</organism>
<reference evidence="3" key="1">
    <citation type="journal article" date="2012" name="Science">
        <title>The Paleozoic origin of enzymatic lignin decomposition reconstructed from 31 fungal genomes.</title>
        <authorList>
            <person name="Floudas D."/>
            <person name="Binder M."/>
            <person name="Riley R."/>
            <person name="Barry K."/>
            <person name="Blanchette R.A."/>
            <person name="Henrissat B."/>
            <person name="Martinez A.T."/>
            <person name="Otillar R."/>
            <person name="Spatafora J.W."/>
            <person name="Yadav J.S."/>
            <person name="Aerts A."/>
            <person name="Benoit I."/>
            <person name="Boyd A."/>
            <person name="Carlson A."/>
            <person name="Copeland A."/>
            <person name="Coutinho P.M."/>
            <person name="de Vries R.P."/>
            <person name="Ferreira P."/>
            <person name="Findley K."/>
            <person name="Foster B."/>
            <person name="Gaskell J."/>
            <person name="Glotzer D."/>
            <person name="Gorecki P."/>
            <person name="Heitman J."/>
            <person name="Hesse C."/>
            <person name="Hori C."/>
            <person name="Igarashi K."/>
            <person name="Jurgens J.A."/>
            <person name="Kallen N."/>
            <person name="Kersten P."/>
            <person name="Kohler A."/>
            <person name="Kuees U."/>
            <person name="Kumar T.K.A."/>
            <person name="Kuo A."/>
            <person name="LaButti K."/>
            <person name="Larrondo L.F."/>
            <person name="Lindquist E."/>
            <person name="Ling A."/>
            <person name="Lombard V."/>
            <person name="Lucas S."/>
            <person name="Lundell T."/>
            <person name="Martin R."/>
            <person name="McLaughlin D.J."/>
            <person name="Morgenstern I."/>
            <person name="Morin E."/>
            <person name="Murat C."/>
            <person name="Nagy L.G."/>
            <person name="Nolan M."/>
            <person name="Ohm R.A."/>
            <person name="Patyshakuliyeva A."/>
            <person name="Rokas A."/>
            <person name="Ruiz-Duenas F.J."/>
            <person name="Sabat G."/>
            <person name="Salamov A."/>
            <person name="Samejima M."/>
            <person name="Schmutz J."/>
            <person name="Slot J.C."/>
            <person name="St John F."/>
            <person name="Stenlid J."/>
            <person name="Sun H."/>
            <person name="Sun S."/>
            <person name="Syed K."/>
            <person name="Tsang A."/>
            <person name="Wiebenga A."/>
            <person name="Young D."/>
            <person name="Pisabarro A."/>
            <person name="Eastwood D.C."/>
            <person name="Martin F."/>
            <person name="Cullen D."/>
            <person name="Grigoriev I.V."/>
            <person name="Hibbett D.S."/>
        </authorList>
    </citation>
    <scope>NUCLEOTIDE SEQUENCE [LARGE SCALE GENOMIC DNA]</scope>
    <source>
        <strain evidence="3">RWD-64-598 SS2</strain>
    </source>
</reference>
<comment type="caution">
    <text evidence="2">The sequence shown here is derived from an EMBL/GenBank/DDBJ whole genome shotgun (WGS) entry which is preliminary data.</text>
</comment>
<dbReference type="GeneID" id="19203904"/>
<evidence type="ECO:0000259" key="1">
    <source>
        <dbReference type="PROSITE" id="PS50181"/>
    </source>
</evidence>
<keyword evidence="3" id="KW-1185">Reference proteome</keyword>
<dbReference type="EMBL" id="JH711586">
    <property type="protein sequence ID" value="EIW76368.1"/>
    <property type="molecule type" value="Genomic_DNA"/>
</dbReference>
<dbReference type="PROSITE" id="PS50181">
    <property type="entry name" value="FBOX"/>
    <property type="match status" value="1"/>
</dbReference>
<protein>
    <recommendedName>
        <fullName evidence="1">F-box domain-containing protein</fullName>
    </recommendedName>
</protein>
<dbReference type="InterPro" id="IPR001810">
    <property type="entry name" value="F-box_dom"/>
</dbReference>
<name>A0A5M3MAR7_CONPW</name>
<proteinExistence type="predicted"/>
<dbReference type="AlphaFoldDB" id="A0A5M3MAR7"/>
<dbReference type="Proteomes" id="UP000053558">
    <property type="component" value="Unassembled WGS sequence"/>
</dbReference>
<sequence length="443" mass="50681">MKLPPEMLLRIFFWVDRQHELVVDSDTEGSESKTALPQPLAFVCRRWLEVLSDNRSYWKNLHVVIDWPTLAPPVIETFFSDSSKNKFQLHVTLSNPTSRALTPPQEHERLTFIMQHASQHFDRVTLLSINVVYRSSIVKIGRFLNRAVLPNLTRLDLVSQETNDTSAFVEYDSDSTGWYGECDAHPEFPKLRELQIDASSFFDLYLCDTEWPCNQFKLRLTKYGAAADTGSKNMTENTSDFVNALGKLSEAVDTFDLEIEDVYIATSPDERMYPDSDCDTEIEGVTSVKLVNVQDPGFISMLFNYMSEAPESTVLERCEVDEHTVVKGEELRLVGFPGPSMLHIVRRWEGLRLFVKDCPGFDDEFIAALSGTDTGEDDVICPNMESLEIEGCSGFSAGMLRHMCETRDDIEQLTVYDGPELNEDQRVWFEENVDEFYWSEVEE</sequence>
<feature type="domain" description="F-box" evidence="1">
    <location>
        <begin position="1"/>
        <end position="61"/>
    </location>
</feature>
<accession>A0A5M3MAR7</accession>
<dbReference type="OrthoDB" id="2866718at2759"/>
<dbReference type="KEGG" id="cput:CONPUDRAFT_158392"/>
<evidence type="ECO:0000313" key="2">
    <source>
        <dbReference type="EMBL" id="EIW76368.1"/>
    </source>
</evidence>
<gene>
    <name evidence="2" type="ORF">CONPUDRAFT_158392</name>
</gene>
<evidence type="ECO:0000313" key="3">
    <source>
        <dbReference type="Proteomes" id="UP000053558"/>
    </source>
</evidence>
<dbReference type="RefSeq" id="XP_007773601.1">
    <property type="nucleotide sequence ID" value="XM_007775411.1"/>
</dbReference>